<sequence>MELRQRVFTAEVPEEEHIGLLRFESLNQEMQYMEELKNDTEIMEKTMKLNEEIFEAVEDRDKEKLDNLLKNRGNIILLCWYIARAFNLALSNNDVDILQCFIKNGLDLSHAIFKGTLPKFALSWIDDENYYKVLDLLLEGGLHIDDMESEGYNTALHFACLRLERSLVELLIRKHANVNPINKLKLMPLNLVENISDSEALRIAEILRNAGGKNKWNDYWLE</sequence>
<dbReference type="SUPFAM" id="SSF48403">
    <property type="entry name" value="Ankyrin repeat"/>
    <property type="match status" value="1"/>
</dbReference>
<evidence type="ECO:0000313" key="3">
    <source>
        <dbReference type="Proteomes" id="UP001162131"/>
    </source>
</evidence>
<dbReference type="Gene3D" id="1.25.40.20">
    <property type="entry name" value="Ankyrin repeat-containing domain"/>
    <property type="match status" value="1"/>
</dbReference>
<evidence type="ECO:0008006" key="4">
    <source>
        <dbReference type="Google" id="ProtNLM"/>
    </source>
</evidence>
<dbReference type="PROSITE" id="PS50088">
    <property type="entry name" value="ANK_REPEAT"/>
    <property type="match status" value="1"/>
</dbReference>
<name>A0AAU9IMT9_9CILI</name>
<keyword evidence="1" id="KW-0040">ANK repeat</keyword>
<organism evidence="2 3">
    <name type="scientific">Blepharisma stoltei</name>
    <dbReference type="NCBI Taxonomy" id="1481888"/>
    <lineage>
        <taxon>Eukaryota</taxon>
        <taxon>Sar</taxon>
        <taxon>Alveolata</taxon>
        <taxon>Ciliophora</taxon>
        <taxon>Postciliodesmatophora</taxon>
        <taxon>Heterotrichea</taxon>
        <taxon>Heterotrichida</taxon>
        <taxon>Blepharismidae</taxon>
        <taxon>Blepharisma</taxon>
    </lineage>
</organism>
<protein>
    <recommendedName>
        <fullName evidence="4">Ankyrin repeat domain-containing protein</fullName>
    </recommendedName>
</protein>
<dbReference type="Pfam" id="PF00023">
    <property type="entry name" value="Ank"/>
    <property type="match status" value="1"/>
</dbReference>
<dbReference type="Proteomes" id="UP001162131">
    <property type="component" value="Unassembled WGS sequence"/>
</dbReference>
<reference evidence="2" key="1">
    <citation type="submission" date="2021-09" db="EMBL/GenBank/DDBJ databases">
        <authorList>
            <consortium name="AG Swart"/>
            <person name="Singh M."/>
            <person name="Singh A."/>
            <person name="Seah K."/>
            <person name="Emmerich C."/>
        </authorList>
    </citation>
    <scope>NUCLEOTIDE SEQUENCE</scope>
    <source>
        <strain evidence="2">ATCC30299</strain>
    </source>
</reference>
<dbReference type="EMBL" id="CAJZBQ010000012">
    <property type="protein sequence ID" value="CAG9314527.1"/>
    <property type="molecule type" value="Genomic_DNA"/>
</dbReference>
<gene>
    <name evidence="2" type="ORF">BSTOLATCC_MIC11529</name>
</gene>
<keyword evidence="3" id="KW-1185">Reference proteome</keyword>
<dbReference type="InterPro" id="IPR036770">
    <property type="entry name" value="Ankyrin_rpt-contain_sf"/>
</dbReference>
<comment type="caution">
    <text evidence="2">The sequence shown here is derived from an EMBL/GenBank/DDBJ whole genome shotgun (WGS) entry which is preliminary data.</text>
</comment>
<evidence type="ECO:0000256" key="1">
    <source>
        <dbReference type="PROSITE-ProRule" id="PRU00023"/>
    </source>
</evidence>
<accession>A0AAU9IMT9</accession>
<dbReference type="AlphaFoldDB" id="A0AAU9IMT9"/>
<evidence type="ECO:0000313" key="2">
    <source>
        <dbReference type="EMBL" id="CAG9314527.1"/>
    </source>
</evidence>
<feature type="repeat" description="ANK" evidence="1">
    <location>
        <begin position="151"/>
        <end position="183"/>
    </location>
</feature>
<dbReference type="InterPro" id="IPR002110">
    <property type="entry name" value="Ankyrin_rpt"/>
</dbReference>
<dbReference type="SMART" id="SM00248">
    <property type="entry name" value="ANK"/>
    <property type="match status" value="2"/>
</dbReference>
<proteinExistence type="predicted"/>